<dbReference type="Proteomes" id="UP000034690">
    <property type="component" value="Unassembled WGS sequence"/>
</dbReference>
<dbReference type="PATRIC" id="fig|1618551.3.peg.981"/>
<dbReference type="PROSITE" id="PS50943">
    <property type="entry name" value="HTH_CROC1"/>
    <property type="match status" value="1"/>
</dbReference>
<gene>
    <name evidence="2" type="ORF">UT40_C0024G0015</name>
</gene>
<dbReference type="AlphaFoldDB" id="A0A0G0RHK3"/>
<feature type="domain" description="HTH cro/C1-type" evidence="1">
    <location>
        <begin position="54"/>
        <end position="108"/>
    </location>
</feature>
<accession>A0A0G0RHK3</accession>
<proteinExistence type="predicted"/>
<dbReference type="EMBL" id="LBWQ01000024">
    <property type="protein sequence ID" value="KKR13122.1"/>
    <property type="molecule type" value="Genomic_DNA"/>
</dbReference>
<organism evidence="2 3">
    <name type="scientific">Candidatus Woesebacteria bacterium GW2011_GWA1_39_21b</name>
    <dbReference type="NCBI Taxonomy" id="1618551"/>
    <lineage>
        <taxon>Bacteria</taxon>
        <taxon>Candidatus Woeseibacteriota</taxon>
    </lineage>
</organism>
<dbReference type="SMART" id="SM00530">
    <property type="entry name" value="HTH_XRE"/>
    <property type="match status" value="1"/>
</dbReference>
<comment type="caution">
    <text evidence="2">The sequence shown here is derived from an EMBL/GenBank/DDBJ whole genome shotgun (WGS) entry which is preliminary data.</text>
</comment>
<dbReference type="CDD" id="cd00093">
    <property type="entry name" value="HTH_XRE"/>
    <property type="match status" value="1"/>
</dbReference>
<sequence>MLLSSEACFRKITSSAYIWNMEEWNEIKKELLKNKETYKEYKILEPKYKLISQLISARTKKGMTQKDLADKIGTKQSAIARLESGNANPSFDFLKKVTSALGSELIVQIK</sequence>
<evidence type="ECO:0000313" key="3">
    <source>
        <dbReference type="Proteomes" id="UP000034690"/>
    </source>
</evidence>
<reference evidence="2 3" key="1">
    <citation type="journal article" date="2015" name="Nature">
        <title>rRNA introns, odd ribosomes, and small enigmatic genomes across a large radiation of phyla.</title>
        <authorList>
            <person name="Brown C.T."/>
            <person name="Hug L.A."/>
            <person name="Thomas B.C."/>
            <person name="Sharon I."/>
            <person name="Castelle C.J."/>
            <person name="Singh A."/>
            <person name="Wilkins M.J."/>
            <person name="Williams K.H."/>
            <person name="Banfield J.F."/>
        </authorList>
    </citation>
    <scope>NUCLEOTIDE SEQUENCE [LARGE SCALE GENOMIC DNA]</scope>
</reference>
<evidence type="ECO:0000313" key="2">
    <source>
        <dbReference type="EMBL" id="KKR13122.1"/>
    </source>
</evidence>
<evidence type="ECO:0000259" key="1">
    <source>
        <dbReference type="PROSITE" id="PS50943"/>
    </source>
</evidence>
<dbReference type="SUPFAM" id="SSF47413">
    <property type="entry name" value="lambda repressor-like DNA-binding domains"/>
    <property type="match status" value="1"/>
</dbReference>
<dbReference type="InterPro" id="IPR010982">
    <property type="entry name" value="Lambda_DNA-bd_dom_sf"/>
</dbReference>
<dbReference type="GO" id="GO:0003677">
    <property type="term" value="F:DNA binding"/>
    <property type="evidence" value="ECO:0007669"/>
    <property type="project" value="InterPro"/>
</dbReference>
<dbReference type="Gene3D" id="1.10.260.40">
    <property type="entry name" value="lambda repressor-like DNA-binding domains"/>
    <property type="match status" value="1"/>
</dbReference>
<dbReference type="InterPro" id="IPR001387">
    <property type="entry name" value="Cro/C1-type_HTH"/>
</dbReference>
<protein>
    <recommendedName>
        <fullName evidence="1">HTH cro/C1-type domain-containing protein</fullName>
    </recommendedName>
</protein>
<dbReference type="Pfam" id="PF01381">
    <property type="entry name" value="HTH_3"/>
    <property type="match status" value="1"/>
</dbReference>
<name>A0A0G0RHK3_9BACT</name>